<gene>
    <name evidence="2" type="ORF">TWF696_003911</name>
</gene>
<keyword evidence="3" id="KW-1185">Reference proteome</keyword>
<dbReference type="EMBL" id="JAVHNQ010000002">
    <property type="protein sequence ID" value="KAK6354775.1"/>
    <property type="molecule type" value="Genomic_DNA"/>
</dbReference>
<organism evidence="2 3">
    <name type="scientific">Orbilia brochopaga</name>
    <dbReference type="NCBI Taxonomy" id="3140254"/>
    <lineage>
        <taxon>Eukaryota</taxon>
        <taxon>Fungi</taxon>
        <taxon>Dikarya</taxon>
        <taxon>Ascomycota</taxon>
        <taxon>Pezizomycotina</taxon>
        <taxon>Orbiliomycetes</taxon>
        <taxon>Orbiliales</taxon>
        <taxon>Orbiliaceae</taxon>
        <taxon>Orbilia</taxon>
    </lineage>
</organism>
<accession>A0AAV9V6V9</accession>
<protein>
    <submittedName>
        <fullName evidence="2">Uncharacterized protein</fullName>
    </submittedName>
</protein>
<evidence type="ECO:0000313" key="2">
    <source>
        <dbReference type="EMBL" id="KAK6354775.1"/>
    </source>
</evidence>
<sequence length="225" mass="25128">MSASSNKDGCKTHASVLWTAQVMWDVAACQFKPEPLREVSVGTPYSDVRDPIRMLYGDVITSLTSLSTRSLTLSDQRDLHMSLMVCEAAAGLISKLQKLFRWDDARSSRKEVGLCKVYSAMISISRDQEVKLISWGTTAWGNHKGQETGLVNKLMKLFVYSTMTSISQDQNEILISWDTTTSGNRKSRDLRQTDEAVPLERGSLEPKGCRPLEGLHDNDLNLIGR</sequence>
<reference evidence="2 3" key="1">
    <citation type="submission" date="2019-10" db="EMBL/GenBank/DDBJ databases">
        <authorList>
            <person name="Palmer J.M."/>
        </authorList>
    </citation>
    <scope>NUCLEOTIDE SEQUENCE [LARGE SCALE GENOMIC DNA]</scope>
    <source>
        <strain evidence="2 3">TWF696</strain>
    </source>
</reference>
<feature type="region of interest" description="Disordered" evidence="1">
    <location>
        <begin position="182"/>
        <end position="210"/>
    </location>
</feature>
<evidence type="ECO:0000313" key="3">
    <source>
        <dbReference type="Proteomes" id="UP001375240"/>
    </source>
</evidence>
<evidence type="ECO:0000256" key="1">
    <source>
        <dbReference type="SAM" id="MobiDB-lite"/>
    </source>
</evidence>
<dbReference type="Proteomes" id="UP001375240">
    <property type="component" value="Unassembled WGS sequence"/>
</dbReference>
<comment type="caution">
    <text evidence="2">The sequence shown here is derived from an EMBL/GenBank/DDBJ whole genome shotgun (WGS) entry which is preliminary data.</text>
</comment>
<proteinExistence type="predicted"/>
<name>A0AAV9V6V9_9PEZI</name>
<dbReference type="AlphaFoldDB" id="A0AAV9V6V9"/>